<dbReference type="SUPFAM" id="SSF55874">
    <property type="entry name" value="ATPase domain of HSP90 chaperone/DNA topoisomerase II/histidine kinase"/>
    <property type="match status" value="1"/>
</dbReference>
<dbReference type="Pfam" id="PF13589">
    <property type="entry name" value="HATPase_c_3"/>
    <property type="match status" value="1"/>
</dbReference>
<dbReference type="EMBL" id="MEWZ01000018">
    <property type="protein sequence ID" value="OGC86639.1"/>
    <property type="molecule type" value="Genomic_DNA"/>
</dbReference>
<reference evidence="2 3" key="1">
    <citation type="journal article" date="2016" name="Nat. Commun.">
        <title>Thousands of microbial genomes shed light on interconnected biogeochemical processes in an aquifer system.</title>
        <authorList>
            <person name="Anantharaman K."/>
            <person name="Brown C.T."/>
            <person name="Hug L.A."/>
            <person name="Sharon I."/>
            <person name="Castelle C.J."/>
            <person name="Probst A.J."/>
            <person name="Thomas B.C."/>
            <person name="Singh A."/>
            <person name="Wilkins M.J."/>
            <person name="Karaoz U."/>
            <person name="Brodie E.L."/>
            <person name="Williams K.H."/>
            <person name="Hubbard S.S."/>
            <person name="Banfield J.F."/>
        </authorList>
    </citation>
    <scope>NUCLEOTIDE SEQUENCE [LARGE SCALE GENOMIC DNA]</scope>
</reference>
<proteinExistence type="predicted"/>
<name>A0A1F4XY80_9BACT</name>
<dbReference type="Gene3D" id="3.30.565.10">
    <property type="entry name" value="Histidine kinase-like ATPase, C-terminal domain"/>
    <property type="match status" value="1"/>
</dbReference>
<evidence type="ECO:0008006" key="4">
    <source>
        <dbReference type="Google" id="ProtNLM"/>
    </source>
</evidence>
<gene>
    <name evidence="2" type="ORF">A2949_00060</name>
</gene>
<evidence type="ECO:0000313" key="2">
    <source>
        <dbReference type="EMBL" id="OGC86639.1"/>
    </source>
</evidence>
<dbReference type="AlphaFoldDB" id="A0A1F4XY80"/>
<sequence>MTYQPGVILIKTINDSYGTIVEMILELVQNGIDANARHVAVFVNKKSRNITVADDGDGVSKEKYERALQSVLQTMKTRDKFGQFGMGMLSPLAKCEWHKLTSCPKDGQTYLEWTFNTEEIRKQDHYPLKIPYRPRDDLRYETDPRGFPKGVTKVPYRTLVEVHKYTDDKFKSRVPSADGLFDEIVKNYREKMLENSIKLSVTITSEKGDIDKKEGCAEPYTGKRLPEVKLYNGDCGTSYFHLYLARKNEKGKYIGQGVSMGEADNAYRFEFRSFARSVAGLLSSTVVEALNSGVFEGNILTERTKLHSNRRSFEQGDALTGLCQTIETWYEQVGKEYYEAAIESRDEEHYKGLVEDLKRTLEDLMKNDPKYAEMFKRVKDGVRNKTLKPDKDGVLKPDIEGTVDRKLPKPQPVVEPEPDDDPGPEPQPGQEPKVVKKPPRKRASVKSDKLGLEFRHGELYDDPPKLWLYEPGVLTFNILHDRWMACEGSTRREKQLQEWIAIQVLTIEADFSDDSTMHAAAELFAEQMVDPFTYLLLNSPNYQHISRKKGKKEEPAE</sequence>
<evidence type="ECO:0000313" key="3">
    <source>
        <dbReference type="Proteomes" id="UP000178585"/>
    </source>
</evidence>
<dbReference type="Proteomes" id="UP000178585">
    <property type="component" value="Unassembled WGS sequence"/>
</dbReference>
<accession>A0A1F4XY80</accession>
<comment type="caution">
    <text evidence="2">The sequence shown here is derived from an EMBL/GenBank/DDBJ whole genome shotgun (WGS) entry which is preliminary data.</text>
</comment>
<feature type="region of interest" description="Disordered" evidence="1">
    <location>
        <begin position="384"/>
        <end position="448"/>
    </location>
</feature>
<dbReference type="InterPro" id="IPR036890">
    <property type="entry name" value="HATPase_C_sf"/>
</dbReference>
<feature type="compositionally biased region" description="Basic residues" evidence="1">
    <location>
        <begin position="435"/>
        <end position="444"/>
    </location>
</feature>
<feature type="compositionally biased region" description="Basic and acidic residues" evidence="1">
    <location>
        <begin position="384"/>
        <end position="407"/>
    </location>
</feature>
<protein>
    <recommendedName>
        <fullName evidence="4">Histidine kinase/HSP90-like ATPase domain-containing protein</fullName>
    </recommendedName>
</protein>
<dbReference type="STRING" id="1797245.A2949_00060"/>
<organism evidence="2 3">
    <name type="scientific">Candidatus Adlerbacteria bacterium RIFCSPLOWO2_01_FULL_54_21b</name>
    <dbReference type="NCBI Taxonomy" id="1797245"/>
    <lineage>
        <taxon>Bacteria</taxon>
        <taxon>Candidatus Adleribacteriota</taxon>
    </lineage>
</organism>
<evidence type="ECO:0000256" key="1">
    <source>
        <dbReference type="SAM" id="MobiDB-lite"/>
    </source>
</evidence>